<reference evidence="3 4" key="1">
    <citation type="journal article" date="2016" name="Nat. Commun.">
        <title>Thousands of microbial genomes shed light on interconnected biogeochemical processes in an aquifer system.</title>
        <authorList>
            <person name="Anantharaman K."/>
            <person name="Brown C.T."/>
            <person name="Hug L.A."/>
            <person name="Sharon I."/>
            <person name="Castelle C.J."/>
            <person name="Probst A.J."/>
            <person name="Thomas B.C."/>
            <person name="Singh A."/>
            <person name="Wilkins M.J."/>
            <person name="Karaoz U."/>
            <person name="Brodie E.L."/>
            <person name="Williams K.H."/>
            <person name="Hubbard S.S."/>
            <person name="Banfield J.F."/>
        </authorList>
    </citation>
    <scope>NUCLEOTIDE SEQUENCE [LARGE SCALE GENOMIC DNA]</scope>
</reference>
<feature type="active site" description="Proton acceptor" evidence="2">
    <location>
        <position position="62"/>
    </location>
</feature>
<dbReference type="NCBIfam" id="TIGR00055">
    <property type="entry name" value="uppS"/>
    <property type="match status" value="1"/>
</dbReference>
<dbReference type="InterPro" id="IPR001441">
    <property type="entry name" value="UPP_synth-like"/>
</dbReference>
<evidence type="ECO:0000313" key="3">
    <source>
        <dbReference type="EMBL" id="OGY55350.1"/>
    </source>
</evidence>
<feature type="binding site" evidence="2">
    <location>
        <begin position="59"/>
        <end position="61"/>
    </location>
    <ligand>
        <name>substrate</name>
    </ligand>
</feature>
<feature type="binding site" evidence="2">
    <location>
        <position position="199"/>
    </location>
    <ligand>
        <name>Mg(2+)</name>
        <dbReference type="ChEBI" id="CHEBI:18420"/>
    </ligand>
</feature>
<dbReference type="Gene3D" id="3.40.1180.10">
    <property type="entry name" value="Decaprenyl diphosphate synthase-like"/>
    <property type="match status" value="1"/>
</dbReference>
<feature type="binding site" evidence="2">
    <location>
        <position position="63"/>
    </location>
    <ligand>
        <name>substrate</name>
    </ligand>
</feature>
<evidence type="ECO:0000256" key="1">
    <source>
        <dbReference type="ARBA" id="ARBA00022679"/>
    </source>
</evidence>
<feature type="binding site" evidence="2">
    <location>
        <position position="31"/>
    </location>
    <ligand>
        <name>substrate</name>
    </ligand>
</feature>
<dbReference type="PROSITE" id="PS01066">
    <property type="entry name" value="UPP_SYNTHASE"/>
    <property type="match status" value="1"/>
</dbReference>
<feature type="binding site" evidence="2">
    <location>
        <position position="19"/>
    </location>
    <ligand>
        <name>substrate</name>
    </ligand>
</feature>
<comment type="subunit">
    <text evidence="2">Homodimer.</text>
</comment>
<dbReference type="GO" id="GO:0045547">
    <property type="term" value="F:ditrans,polycis-polyprenyl diphosphate synthase [(2E,6E)-farnesyl diphosphate specific] activity"/>
    <property type="evidence" value="ECO:0007669"/>
    <property type="project" value="TreeGrafter"/>
</dbReference>
<comment type="caution">
    <text evidence="2">Lacks conserved residue(s) required for the propagation of feature annotation.</text>
</comment>
<comment type="caution">
    <text evidence="3">The sequence shown here is derived from an EMBL/GenBank/DDBJ whole genome shotgun (WGS) entry which is preliminary data.</text>
</comment>
<dbReference type="GO" id="GO:0000287">
    <property type="term" value="F:magnesium ion binding"/>
    <property type="evidence" value="ECO:0007669"/>
    <property type="project" value="UniProtKB-UniRule"/>
</dbReference>
<dbReference type="PANTHER" id="PTHR10291">
    <property type="entry name" value="DEHYDRODOLICHYL DIPHOSPHATE SYNTHASE FAMILY MEMBER"/>
    <property type="match status" value="1"/>
</dbReference>
<comment type="function">
    <text evidence="2">Catalyzes the condensation of isopentenyl diphosphate (IPP) with allylic pyrophosphates generating different type of terpenoids.</text>
</comment>
<organism evidence="3 4">
    <name type="scientific">Candidatus Buchananbacteria bacterium RIFCSPLOWO2_01_FULL_46_12</name>
    <dbReference type="NCBI Taxonomy" id="1797546"/>
    <lineage>
        <taxon>Bacteria</taxon>
        <taxon>Candidatus Buchananiibacteriota</taxon>
    </lineage>
</organism>
<evidence type="ECO:0000313" key="4">
    <source>
        <dbReference type="Proteomes" id="UP000176512"/>
    </source>
</evidence>
<dbReference type="EMBL" id="MHIP01000007">
    <property type="protein sequence ID" value="OGY55350.1"/>
    <property type="molecule type" value="Genomic_DNA"/>
</dbReference>
<dbReference type="HAMAP" id="MF_01139">
    <property type="entry name" value="ISPT"/>
    <property type="match status" value="1"/>
</dbReference>
<dbReference type="InterPro" id="IPR036424">
    <property type="entry name" value="UPP_synth-like_sf"/>
</dbReference>
<feature type="binding site" evidence="2">
    <location>
        <begin position="186"/>
        <end position="188"/>
    </location>
    <ligand>
        <name>substrate</name>
    </ligand>
</feature>
<comment type="similarity">
    <text evidence="2">Belongs to the UPP synthase family.</text>
</comment>
<dbReference type="Proteomes" id="UP000176512">
    <property type="component" value="Unassembled WGS sequence"/>
</dbReference>
<comment type="cofactor">
    <cofactor evidence="2">
        <name>Mg(2+)</name>
        <dbReference type="ChEBI" id="CHEBI:18420"/>
    </cofactor>
    <text evidence="2">Binds 2 magnesium ions per subunit.</text>
</comment>
<protein>
    <recommendedName>
        <fullName evidence="2">Isoprenyl transferase</fullName>
        <ecNumber evidence="2">2.5.1.-</ecNumber>
    </recommendedName>
</protein>
<feature type="binding site" evidence="2">
    <location>
        <position position="180"/>
    </location>
    <ligand>
        <name>substrate</name>
    </ligand>
</feature>
<sequence length="231" mass="26380">MGNSIPQHIVLFPDGNRRWARERGLHPLEGHLAGKNTLEAFLQWTKARGVAVVTVYGFSTENWDRSPQEVDYIMTLLEEYLGSAESIAKFQEQGTRVCVIGQKDRLRPSLQEAIARVEEQTKNNASFRLNAAISYGGKWDIVQAAQKVLKEGITPAELTEERFASYLSTAGLEEPDLVIRPGGEMRFSNFLLWQSAYAELYFIPKYWPDFTEQDLDDALAEYARRQRRFGQ</sequence>
<dbReference type="Pfam" id="PF01255">
    <property type="entry name" value="Prenyltransf"/>
    <property type="match status" value="1"/>
</dbReference>
<feature type="binding site" evidence="2">
    <location>
        <begin position="15"/>
        <end position="18"/>
    </location>
    <ligand>
        <name>substrate</name>
    </ligand>
</feature>
<feature type="active site" evidence="2">
    <location>
        <position position="14"/>
    </location>
</feature>
<proteinExistence type="inferred from homology"/>
<dbReference type="AlphaFoldDB" id="A0A1G1YUT7"/>
<dbReference type="CDD" id="cd00475">
    <property type="entry name" value="Cis_IPPS"/>
    <property type="match status" value="1"/>
</dbReference>
<keyword evidence="1 2" id="KW-0808">Transferase</keyword>
<evidence type="ECO:0000256" key="2">
    <source>
        <dbReference type="HAMAP-Rule" id="MF_01139"/>
    </source>
</evidence>
<dbReference type="GO" id="GO:0016094">
    <property type="term" value="P:polyprenol biosynthetic process"/>
    <property type="evidence" value="ECO:0007669"/>
    <property type="project" value="TreeGrafter"/>
</dbReference>
<dbReference type="InterPro" id="IPR018520">
    <property type="entry name" value="UPP_synth-like_CS"/>
</dbReference>
<dbReference type="SUPFAM" id="SSF64005">
    <property type="entry name" value="Undecaprenyl diphosphate synthase"/>
    <property type="match status" value="1"/>
</dbReference>
<feature type="binding site" evidence="2">
    <location>
        <position position="65"/>
    </location>
    <ligand>
        <name>substrate</name>
    </ligand>
</feature>
<dbReference type="PANTHER" id="PTHR10291:SF0">
    <property type="entry name" value="DEHYDRODOLICHYL DIPHOSPHATE SYNTHASE 2"/>
    <property type="match status" value="1"/>
</dbReference>
<feature type="binding site" evidence="2">
    <location>
        <position position="14"/>
    </location>
    <ligand>
        <name>Mg(2+)</name>
        <dbReference type="ChEBI" id="CHEBI:18420"/>
    </ligand>
</feature>
<keyword evidence="2" id="KW-0460">Magnesium</keyword>
<name>A0A1G1YUT7_9BACT</name>
<keyword evidence="2" id="KW-0479">Metal-binding</keyword>
<gene>
    <name evidence="3" type="ORF">A3A24_01420</name>
</gene>
<dbReference type="EC" id="2.5.1.-" evidence="2"/>
<accession>A0A1G1YUT7</accession>